<dbReference type="CDD" id="cd06173">
    <property type="entry name" value="MFS_MefA_like"/>
    <property type="match status" value="1"/>
</dbReference>
<dbReference type="InterPro" id="IPR036259">
    <property type="entry name" value="MFS_trans_sf"/>
</dbReference>
<sequence>MPGRRVLIDLAPLRRSRDFRLLIGGQLVSTLGTQLTAVAVPFQVYRLTHSSLDVGLVSLAQLVPLVLCSLYSGAVIDAVDRRRLLLAVELLLAASSAGLALNADLGPALWPLFVAPAATAGLSAFDGPARNTIVPNLVGPADIPTAAAMFQALFQLGSVVGPAVGGLLLAGAGIHFVYWADVVSYGAAVLSVSAISPQRPAAGAPRPGLRSVVEGFAYVRSRQEILGAYVLDVNAMVFGMPRALFPALALTVFKGGPPTLGFLYSSVGAGALVGALTTGWVHRVRHQGVAVTVAVVVWGAAIAGFGAVRSLPVALGLLAVAGWADVISAVFRNTIIQLGVPDRLRGRLQGFQIGVVQGGPRLGDLEAGGVATAFGTEAAIVSGGLLCILGALALGRVLPGFRSVALDPAAPAGP</sequence>
<keyword evidence="5 7" id="KW-1133">Transmembrane helix</keyword>
<dbReference type="PANTHER" id="PTHR23513:SF9">
    <property type="entry name" value="ENTEROBACTIN EXPORTER ENTS"/>
    <property type="match status" value="1"/>
</dbReference>
<feature type="transmembrane region" description="Helical" evidence="7">
    <location>
        <begin position="314"/>
        <end position="335"/>
    </location>
</feature>
<feature type="transmembrane region" description="Helical" evidence="7">
    <location>
        <begin position="21"/>
        <end position="42"/>
    </location>
</feature>
<dbReference type="Gene3D" id="1.20.1250.20">
    <property type="entry name" value="MFS general substrate transporter like domains"/>
    <property type="match status" value="1"/>
</dbReference>
<accession>A0ABW9QPW2</accession>
<protein>
    <submittedName>
        <fullName evidence="8">MFS transporter</fullName>
    </submittedName>
</protein>
<evidence type="ECO:0000313" key="9">
    <source>
        <dbReference type="Proteomes" id="UP000437736"/>
    </source>
</evidence>
<dbReference type="PANTHER" id="PTHR23513">
    <property type="entry name" value="INTEGRAL MEMBRANE EFFLUX PROTEIN-RELATED"/>
    <property type="match status" value="1"/>
</dbReference>
<keyword evidence="2" id="KW-0813">Transport</keyword>
<dbReference type="SUPFAM" id="SSF103473">
    <property type="entry name" value="MFS general substrate transporter"/>
    <property type="match status" value="1"/>
</dbReference>
<feature type="transmembrane region" description="Helical" evidence="7">
    <location>
        <begin position="54"/>
        <end position="72"/>
    </location>
</feature>
<keyword evidence="6 7" id="KW-0472">Membrane</keyword>
<evidence type="ECO:0000256" key="7">
    <source>
        <dbReference type="SAM" id="Phobius"/>
    </source>
</evidence>
<comment type="subcellular location">
    <subcellularLocation>
        <location evidence="1">Cell membrane</location>
        <topology evidence="1">Multi-pass membrane protein</topology>
    </subcellularLocation>
</comment>
<evidence type="ECO:0000256" key="3">
    <source>
        <dbReference type="ARBA" id="ARBA00022475"/>
    </source>
</evidence>
<feature type="transmembrane region" description="Helical" evidence="7">
    <location>
        <begin position="288"/>
        <end position="308"/>
    </location>
</feature>
<evidence type="ECO:0000256" key="5">
    <source>
        <dbReference type="ARBA" id="ARBA00022989"/>
    </source>
</evidence>
<dbReference type="Proteomes" id="UP000437736">
    <property type="component" value="Unassembled WGS sequence"/>
</dbReference>
<evidence type="ECO:0000256" key="4">
    <source>
        <dbReference type="ARBA" id="ARBA00022692"/>
    </source>
</evidence>
<dbReference type="InterPro" id="IPR010290">
    <property type="entry name" value="TM_effector"/>
</dbReference>
<organism evidence="8 9">
    <name type="scientific">Acidiferrimicrobium australe</name>
    <dbReference type="NCBI Taxonomy" id="2664430"/>
    <lineage>
        <taxon>Bacteria</taxon>
        <taxon>Bacillati</taxon>
        <taxon>Actinomycetota</taxon>
        <taxon>Acidimicrobiia</taxon>
        <taxon>Acidimicrobiales</taxon>
        <taxon>Acidimicrobiaceae</taxon>
        <taxon>Acidiferrimicrobium</taxon>
    </lineage>
</organism>
<evidence type="ECO:0000256" key="1">
    <source>
        <dbReference type="ARBA" id="ARBA00004651"/>
    </source>
</evidence>
<name>A0ABW9QPW2_9ACTN</name>
<feature type="transmembrane region" description="Helical" evidence="7">
    <location>
        <begin position="262"/>
        <end position="281"/>
    </location>
</feature>
<keyword evidence="9" id="KW-1185">Reference proteome</keyword>
<feature type="transmembrane region" description="Helical" evidence="7">
    <location>
        <begin position="146"/>
        <end position="170"/>
    </location>
</feature>
<keyword evidence="4 7" id="KW-0812">Transmembrane</keyword>
<feature type="transmembrane region" description="Helical" evidence="7">
    <location>
        <begin position="84"/>
        <end position="102"/>
    </location>
</feature>
<dbReference type="EMBL" id="WJHE01000154">
    <property type="protein sequence ID" value="MST31844.1"/>
    <property type="molecule type" value="Genomic_DNA"/>
</dbReference>
<dbReference type="Pfam" id="PF05977">
    <property type="entry name" value="MFS_3"/>
    <property type="match status" value="1"/>
</dbReference>
<comment type="caution">
    <text evidence="8">The sequence shown here is derived from an EMBL/GenBank/DDBJ whole genome shotgun (WGS) entry which is preliminary data.</text>
</comment>
<feature type="transmembrane region" description="Helical" evidence="7">
    <location>
        <begin position="226"/>
        <end position="250"/>
    </location>
</feature>
<reference evidence="8 9" key="1">
    <citation type="submission" date="2019-11" db="EMBL/GenBank/DDBJ databases">
        <title>Acidiferrimicrobium australis gen. nov., sp. nov., an acidophilic and obligately heterotrophic, member of the Actinobacteria that catalyses dissimilatory oxido- reduction of iron isolated from metal-rich acidic water in Chile.</title>
        <authorList>
            <person name="Gonzalez D."/>
            <person name="Huber K."/>
            <person name="Hedrich S."/>
            <person name="Rojas-Villalobos C."/>
            <person name="Quatrini R."/>
            <person name="Dinamarca M.A."/>
            <person name="Schwarz A."/>
            <person name="Canales C."/>
            <person name="Nancucheo I."/>
        </authorList>
    </citation>
    <scope>NUCLEOTIDE SEQUENCE [LARGE SCALE GENOMIC DNA]</scope>
    <source>
        <strain evidence="8 9">USS-CCA1</strain>
    </source>
</reference>
<proteinExistence type="predicted"/>
<evidence type="ECO:0000313" key="8">
    <source>
        <dbReference type="EMBL" id="MST31844.1"/>
    </source>
</evidence>
<evidence type="ECO:0000256" key="2">
    <source>
        <dbReference type="ARBA" id="ARBA00022448"/>
    </source>
</evidence>
<gene>
    <name evidence="8" type="ORF">GHK86_03765</name>
</gene>
<keyword evidence="3" id="KW-1003">Cell membrane</keyword>
<evidence type="ECO:0000256" key="6">
    <source>
        <dbReference type="ARBA" id="ARBA00023136"/>
    </source>
</evidence>